<evidence type="ECO:0000256" key="2">
    <source>
        <dbReference type="ARBA" id="ARBA00009897"/>
    </source>
</evidence>
<organism evidence="15 16">
    <name type="scientific">Brevibacillus choshinensis</name>
    <dbReference type="NCBI Taxonomy" id="54911"/>
    <lineage>
        <taxon>Bacteria</taxon>
        <taxon>Bacillati</taxon>
        <taxon>Bacillota</taxon>
        <taxon>Bacilli</taxon>
        <taxon>Bacillales</taxon>
        <taxon>Paenibacillaceae</taxon>
        <taxon>Brevibacillus</taxon>
    </lineage>
</organism>
<dbReference type="PANTHER" id="PTHR43407">
    <property type="entry name" value="GLUTAMINE SYNTHETASE"/>
    <property type="match status" value="1"/>
</dbReference>
<evidence type="ECO:0000313" key="15">
    <source>
        <dbReference type="EMBL" id="QRG67025.1"/>
    </source>
</evidence>
<keyword evidence="8" id="KW-0067">ATP-binding</keyword>
<keyword evidence="6 15" id="KW-0436">Ligase</keyword>
<evidence type="ECO:0000256" key="1">
    <source>
        <dbReference type="ARBA" id="ARBA00004496"/>
    </source>
</evidence>
<dbReference type="PROSITE" id="PS51987">
    <property type="entry name" value="GS_CATALYTIC"/>
    <property type="match status" value="1"/>
</dbReference>
<keyword evidence="5" id="KW-0963">Cytoplasm</keyword>
<comment type="similarity">
    <text evidence="2 11 12">Belongs to the glutamine synthetase family.</text>
</comment>
<dbReference type="Pfam" id="PF03951">
    <property type="entry name" value="Gln-synt_N"/>
    <property type="match status" value="1"/>
</dbReference>
<evidence type="ECO:0000256" key="6">
    <source>
        <dbReference type="ARBA" id="ARBA00022598"/>
    </source>
</evidence>
<keyword evidence="7" id="KW-0547">Nucleotide-binding</keyword>
<sequence length="472" mass="52369">MDMKTVLSTLESEKVEYVDFRIVDLLGRQHHVTIPAYAVDEGTFRNGVAFDGSSLIGYKSIEESDMVAMPDPATAFIDPFVEAKTLNIVCNIVNPDYTAYDRDPRGIALKAEAYLQQLGVATAAYFGPESEFFLFDSVRYDSGPSGSFFHIDSEEAFWNTGKEGQNLGYKVRNKGGYFPVQPTDTQADIRNEMCTLMTQAGMYVERHHHEVATAGQGEINFRFDTLTRTADNLLLFKYIVRNVAAKHGKTATFMPKPIVGDNGSGMHVHQSLFDGDTPLFYEQGGYANLSQTALHYIGGILHHAPALIALTNPSTNSFKRLVPGYEAPVNLVFSKGNRSAAVRIPVAAVTPKASRIEFRTPDSTANPYLAFAAMLMAGLDGIKRKLDPREMGFGPMDKNIYDLSDAEKHEIKSAPGSLEEALNALEADYEFLLEGGVFTKELIDSWISLKRGEIQQVERTVNPKEYELYYDL</sequence>
<dbReference type="Pfam" id="PF00120">
    <property type="entry name" value="Gln-synt_C"/>
    <property type="match status" value="1"/>
</dbReference>
<dbReference type="Gene3D" id="3.10.20.70">
    <property type="entry name" value="Glutamine synthetase, N-terminal domain"/>
    <property type="match status" value="1"/>
</dbReference>
<accession>A0ABX7FMY1</accession>
<dbReference type="PROSITE" id="PS00181">
    <property type="entry name" value="GLNA_ATP"/>
    <property type="match status" value="1"/>
</dbReference>
<feature type="domain" description="GS beta-grasp" evidence="13">
    <location>
        <begin position="13"/>
        <end position="97"/>
    </location>
</feature>
<evidence type="ECO:0000256" key="4">
    <source>
        <dbReference type="ARBA" id="ARBA00021364"/>
    </source>
</evidence>
<dbReference type="Gene3D" id="3.30.590.10">
    <property type="entry name" value="Glutamine synthetase/guanido kinase, catalytic domain"/>
    <property type="match status" value="1"/>
</dbReference>
<dbReference type="SUPFAM" id="SSF55931">
    <property type="entry name" value="Glutamine synthetase/guanido kinase"/>
    <property type="match status" value="1"/>
</dbReference>
<dbReference type="RefSeq" id="WP_203354089.1">
    <property type="nucleotide sequence ID" value="NZ_CP069127.1"/>
</dbReference>
<dbReference type="SUPFAM" id="SSF54368">
    <property type="entry name" value="Glutamine synthetase, N-terminal domain"/>
    <property type="match status" value="1"/>
</dbReference>
<dbReference type="InterPro" id="IPR008147">
    <property type="entry name" value="Gln_synt_N"/>
</dbReference>
<gene>
    <name evidence="15" type="primary">glnA</name>
    <name evidence="15" type="ORF">JNE38_26740</name>
</gene>
<proteinExistence type="inferred from homology"/>
<protein>
    <recommendedName>
        <fullName evidence="4">Glutamine synthetase</fullName>
        <ecNumber evidence="3">6.3.1.2</ecNumber>
    </recommendedName>
    <alternativeName>
        <fullName evidence="10">Glutamate--ammonia ligase</fullName>
    </alternativeName>
    <alternativeName>
        <fullName evidence="9">Glutamine synthetase I alpha</fullName>
    </alternativeName>
</protein>
<dbReference type="EC" id="6.3.1.2" evidence="3"/>
<dbReference type="PANTHER" id="PTHR43407:SF1">
    <property type="entry name" value="LENGSIN"/>
    <property type="match status" value="1"/>
</dbReference>
<evidence type="ECO:0000256" key="11">
    <source>
        <dbReference type="PROSITE-ProRule" id="PRU01330"/>
    </source>
</evidence>
<dbReference type="SMART" id="SM01230">
    <property type="entry name" value="Gln-synt_C"/>
    <property type="match status" value="1"/>
</dbReference>
<name>A0ABX7FMY1_BRECH</name>
<evidence type="ECO:0000256" key="5">
    <source>
        <dbReference type="ARBA" id="ARBA00022490"/>
    </source>
</evidence>
<dbReference type="Proteomes" id="UP000596248">
    <property type="component" value="Chromosome"/>
</dbReference>
<reference evidence="15 16" key="1">
    <citation type="submission" date="2021-01" db="EMBL/GenBank/DDBJ databases">
        <title>Identification of strong promoters based on the transcriptome of Brevibacillus choshinensis.</title>
        <authorList>
            <person name="Yao D."/>
            <person name="Zhang K."/>
            <person name="Wu J."/>
        </authorList>
    </citation>
    <scope>NUCLEOTIDE SEQUENCE [LARGE SCALE GENOMIC DNA]</scope>
    <source>
        <strain evidence="15 16">HPD31-SP3</strain>
    </source>
</reference>
<dbReference type="NCBIfam" id="TIGR00653">
    <property type="entry name" value="GlnA"/>
    <property type="match status" value="1"/>
</dbReference>
<dbReference type="GO" id="GO:0004356">
    <property type="term" value="F:glutamine synthetase activity"/>
    <property type="evidence" value="ECO:0007669"/>
    <property type="project" value="UniProtKB-EC"/>
</dbReference>
<evidence type="ECO:0000256" key="10">
    <source>
        <dbReference type="ARBA" id="ARBA00030668"/>
    </source>
</evidence>
<dbReference type="PROSITE" id="PS51986">
    <property type="entry name" value="GS_BETA_GRASP"/>
    <property type="match status" value="1"/>
</dbReference>
<evidence type="ECO:0000256" key="3">
    <source>
        <dbReference type="ARBA" id="ARBA00012937"/>
    </source>
</evidence>
<dbReference type="InterPro" id="IPR008146">
    <property type="entry name" value="Gln_synth_cat_dom"/>
</dbReference>
<dbReference type="InterPro" id="IPR027303">
    <property type="entry name" value="Gln_synth_gly_rich_site"/>
</dbReference>
<evidence type="ECO:0000313" key="16">
    <source>
        <dbReference type="Proteomes" id="UP000596248"/>
    </source>
</evidence>
<evidence type="ECO:0000259" key="14">
    <source>
        <dbReference type="PROSITE" id="PS51987"/>
    </source>
</evidence>
<evidence type="ECO:0000256" key="12">
    <source>
        <dbReference type="RuleBase" id="RU000384"/>
    </source>
</evidence>
<dbReference type="InterPro" id="IPR014746">
    <property type="entry name" value="Gln_synth/guanido_kin_cat_dom"/>
</dbReference>
<evidence type="ECO:0000259" key="13">
    <source>
        <dbReference type="PROSITE" id="PS51986"/>
    </source>
</evidence>
<evidence type="ECO:0000256" key="8">
    <source>
        <dbReference type="ARBA" id="ARBA00022840"/>
    </source>
</evidence>
<keyword evidence="16" id="KW-1185">Reference proteome</keyword>
<comment type="subcellular location">
    <subcellularLocation>
        <location evidence="1">Cytoplasm</location>
    </subcellularLocation>
</comment>
<dbReference type="EMBL" id="CP069127">
    <property type="protein sequence ID" value="QRG67025.1"/>
    <property type="molecule type" value="Genomic_DNA"/>
</dbReference>
<evidence type="ECO:0000256" key="9">
    <source>
        <dbReference type="ARBA" id="ARBA00030136"/>
    </source>
</evidence>
<dbReference type="InterPro" id="IPR004809">
    <property type="entry name" value="Gln_synth_I"/>
</dbReference>
<dbReference type="InterPro" id="IPR036651">
    <property type="entry name" value="Gln_synt_N_sf"/>
</dbReference>
<feature type="domain" description="GS catalytic" evidence="14">
    <location>
        <begin position="104"/>
        <end position="472"/>
    </location>
</feature>
<evidence type="ECO:0000256" key="7">
    <source>
        <dbReference type="ARBA" id="ARBA00022741"/>
    </source>
</evidence>